<evidence type="ECO:0000313" key="7">
    <source>
        <dbReference type="Proteomes" id="UP000499080"/>
    </source>
</evidence>
<organism evidence="6 7">
    <name type="scientific">Araneus ventricosus</name>
    <name type="common">Orbweaver spider</name>
    <name type="synonym">Epeira ventricosa</name>
    <dbReference type="NCBI Taxonomy" id="182803"/>
    <lineage>
        <taxon>Eukaryota</taxon>
        <taxon>Metazoa</taxon>
        <taxon>Ecdysozoa</taxon>
        <taxon>Arthropoda</taxon>
        <taxon>Chelicerata</taxon>
        <taxon>Arachnida</taxon>
        <taxon>Araneae</taxon>
        <taxon>Araneomorphae</taxon>
        <taxon>Entelegynae</taxon>
        <taxon>Araneoidea</taxon>
        <taxon>Araneidae</taxon>
        <taxon>Araneus</taxon>
    </lineage>
</organism>
<dbReference type="GO" id="GO:0005886">
    <property type="term" value="C:plasma membrane"/>
    <property type="evidence" value="ECO:0007669"/>
    <property type="project" value="TreeGrafter"/>
</dbReference>
<dbReference type="EMBL" id="BGPR01006372">
    <property type="protein sequence ID" value="GBN18387.1"/>
    <property type="molecule type" value="Genomic_DNA"/>
</dbReference>
<dbReference type="Proteomes" id="UP000499080">
    <property type="component" value="Unassembled WGS sequence"/>
</dbReference>
<dbReference type="InterPro" id="IPR050541">
    <property type="entry name" value="LRR_TM_domain-containing"/>
</dbReference>
<dbReference type="AlphaFoldDB" id="A0A4Y2LY85"/>
<keyword evidence="3" id="KW-0677">Repeat</keyword>
<gene>
    <name evidence="6" type="ORF">AVEN_67316_1</name>
</gene>
<dbReference type="SUPFAM" id="SSF52058">
    <property type="entry name" value="L domain-like"/>
    <property type="match status" value="1"/>
</dbReference>
<feature type="chain" id="PRO_5021326053" description="LRRCT domain-containing protein" evidence="4">
    <location>
        <begin position="20"/>
        <end position="322"/>
    </location>
</feature>
<keyword evidence="7" id="KW-1185">Reference proteome</keyword>
<evidence type="ECO:0000256" key="4">
    <source>
        <dbReference type="SAM" id="SignalP"/>
    </source>
</evidence>
<dbReference type="InterPro" id="IPR032675">
    <property type="entry name" value="LRR_dom_sf"/>
</dbReference>
<evidence type="ECO:0000256" key="3">
    <source>
        <dbReference type="ARBA" id="ARBA00022737"/>
    </source>
</evidence>
<evidence type="ECO:0000256" key="2">
    <source>
        <dbReference type="ARBA" id="ARBA00022729"/>
    </source>
</evidence>
<dbReference type="Pfam" id="PF13855">
    <property type="entry name" value="LRR_8"/>
    <property type="match status" value="1"/>
</dbReference>
<protein>
    <recommendedName>
        <fullName evidence="5">LRRCT domain-containing protein</fullName>
    </recommendedName>
</protein>
<dbReference type="InterPro" id="IPR000483">
    <property type="entry name" value="Cys-rich_flank_reg_C"/>
</dbReference>
<keyword evidence="1" id="KW-0433">Leucine-rich repeat</keyword>
<sequence length="322" mass="37430">MKVLLLLVFLFSNAISGYSHSVFITSQYDKRCPPPELIDPCICFDHSRKCTAVCSNFTNSEDLQIIFERTPGWKLEEVLFENSVMKYIPTAIVEVPHFKTLDVRSTTLLQLFQNPPITSSRISLNLYNVTLLRGLDWHSLSNLNIRGLTTENIRIKYFGKEFKNGIPKSVSSLKFHNSKTVSITDNAFSEFDRLITLGIEDGYIKKISRDMFPRPWRVHIWRMSNQRISVLPDDIFSDLPNLAFLDFSKNLLKTISEKMFLQERKVFFSLFGNPFVCNCNLKWIPTYERTKESAILGKCDAPETFKGERFSYLQDSDFWYCE</sequence>
<dbReference type="PANTHER" id="PTHR24369:SF210">
    <property type="entry name" value="CHAOPTIN-RELATED"/>
    <property type="match status" value="1"/>
</dbReference>
<evidence type="ECO:0000256" key="1">
    <source>
        <dbReference type="ARBA" id="ARBA00022614"/>
    </source>
</evidence>
<keyword evidence="2 4" id="KW-0732">Signal</keyword>
<proteinExistence type="predicted"/>
<dbReference type="Gene3D" id="3.80.10.10">
    <property type="entry name" value="Ribonuclease Inhibitor"/>
    <property type="match status" value="1"/>
</dbReference>
<accession>A0A4Y2LY85</accession>
<dbReference type="PANTHER" id="PTHR24369">
    <property type="entry name" value="ANTIGEN BSP, PUTATIVE-RELATED"/>
    <property type="match status" value="1"/>
</dbReference>
<name>A0A4Y2LY85_ARAVE</name>
<evidence type="ECO:0000259" key="5">
    <source>
        <dbReference type="SMART" id="SM00082"/>
    </source>
</evidence>
<feature type="domain" description="LRRCT" evidence="5">
    <location>
        <begin position="273"/>
        <end position="322"/>
    </location>
</feature>
<feature type="signal peptide" evidence="4">
    <location>
        <begin position="1"/>
        <end position="19"/>
    </location>
</feature>
<dbReference type="SMART" id="SM00082">
    <property type="entry name" value="LRRCT"/>
    <property type="match status" value="1"/>
</dbReference>
<comment type="caution">
    <text evidence="6">The sequence shown here is derived from an EMBL/GenBank/DDBJ whole genome shotgun (WGS) entry which is preliminary data.</text>
</comment>
<dbReference type="InterPro" id="IPR001611">
    <property type="entry name" value="Leu-rich_rpt"/>
</dbReference>
<evidence type="ECO:0000313" key="6">
    <source>
        <dbReference type="EMBL" id="GBN18387.1"/>
    </source>
</evidence>
<reference evidence="6 7" key="1">
    <citation type="journal article" date="2019" name="Sci. Rep.">
        <title>Orb-weaving spider Araneus ventricosus genome elucidates the spidroin gene catalogue.</title>
        <authorList>
            <person name="Kono N."/>
            <person name="Nakamura H."/>
            <person name="Ohtoshi R."/>
            <person name="Moran D.A.P."/>
            <person name="Shinohara A."/>
            <person name="Yoshida Y."/>
            <person name="Fujiwara M."/>
            <person name="Mori M."/>
            <person name="Tomita M."/>
            <person name="Arakawa K."/>
        </authorList>
    </citation>
    <scope>NUCLEOTIDE SEQUENCE [LARGE SCALE GENOMIC DNA]</scope>
</reference>
<dbReference type="OrthoDB" id="6407938at2759"/>